<feature type="domain" description="AB hydrolase-1" evidence="1">
    <location>
        <begin position="31"/>
        <end position="166"/>
    </location>
</feature>
<evidence type="ECO:0000313" key="3">
    <source>
        <dbReference type="Proteomes" id="UP000258309"/>
    </source>
</evidence>
<gene>
    <name evidence="2" type="ORF">B7463_g12289</name>
</gene>
<name>A0A3E2GS77_SCYLI</name>
<dbReference type="PRINTS" id="PR00111">
    <property type="entry name" value="ABHYDROLASE"/>
</dbReference>
<organism evidence="2 3">
    <name type="scientific">Scytalidium lignicola</name>
    <name type="common">Hyphomycete</name>
    <dbReference type="NCBI Taxonomy" id="5539"/>
    <lineage>
        <taxon>Eukaryota</taxon>
        <taxon>Fungi</taxon>
        <taxon>Dikarya</taxon>
        <taxon>Ascomycota</taxon>
        <taxon>Pezizomycotina</taxon>
        <taxon>Leotiomycetes</taxon>
        <taxon>Leotiomycetes incertae sedis</taxon>
        <taxon>Scytalidium</taxon>
    </lineage>
</organism>
<accession>A0A3E2GS77</accession>
<proteinExistence type="predicted"/>
<dbReference type="Proteomes" id="UP000258309">
    <property type="component" value="Unassembled WGS sequence"/>
</dbReference>
<dbReference type="Pfam" id="PF00561">
    <property type="entry name" value="Abhydrolase_1"/>
    <property type="match status" value="1"/>
</dbReference>
<dbReference type="EMBL" id="NCSJ02000523">
    <property type="protein sequence ID" value="RFU24051.1"/>
    <property type="molecule type" value="Genomic_DNA"/>
</dbReference>
<dbReference type="PANTHER" id="PTHR43433">
    <property type="entry name" value="HYDROLASE, ALPHA/BETA FOLD FAMILY PROTEIN"/>
    <property type="match status" value="1"/>
</dbReference>
<dbReference type="InterPro" id="IPR050471">
    <property type="entry name" value="AB_hydrolase"/>
</dbReference>
<dbReference type="InterPro" id="IPR029058">
    <property type="entry name" value="AB_hydrolase_fold"/>
</dbReference>
<dbReference type="PANTHER" id="PTHR43433:SF5">
    <property type="entry name" value="AB HYDROLASE-1 DOMAIN-CONTAINING PROTEIN"/>
    <property type="match status" value="1"/>
</dbReference>
<dbReference type="OrthoDB" id="8119704at2759"/>
<keyword evidence="3" id="KW-1185">Reference proteome</keyword>
<dbReference type="Gene3D" id="3.40.50.1820">
    <property type="entry name" value="alpha/beta hydrolase"/>
    <property type="match status" value="1"/>
</dbReference>
<feature type="non-terminal residue" evidence="2">
    <location>
        <position position="246"/>
    </location>
</feature>
<evidence type="ECO:0000259" key="1">
    <source>
        <dbReference type="Pfam" id="PF00561"/>
    </source>
</evidence>
<sequence>MTNQQTAKTQSIEANGTKFAYRLFGLTNGTPLVFLQHFRGTMDHWDPALINPLAKTRPIFLIDNSGVGKSSGQVPDTFGEWAANIVAVVKALSINEIDLLGFSMGGMVAQLVALDYPGLVRRLILAGTGPSVGEGLEQAPEWAFKTLATASSEEENESGFLKTFYSLTDEKQTLGKTWWERINEKTEDRSDYVGPEGTQHQINSIMHWMTPGNSPHSYDRLGDLRIPVFVAADILVPTENSIMLWK</sequence>
<dbReference type="InterPro" id="IPR000073">
    <property type="entry name" value="AB_hydrolase_1"/>
</dbReference>
<feature type="non-terminal residue" evidence="2">
    <location>
        <position position="1"/>
    </location>
</feature>
<dbReference type="OMA" id="WKRMTTA"/>
<reference evidence="2 3" key="1">
    <citation type="submission" date="2018-05" db="EMBL/GenBank/DDBJ databases">
        <title>Draft genome sequence of Scytalidium lignicola DSM 105466, a ubiquitous saprotrophic fungus.</title>
        <authorList>
            <person name="Buettner E."/>
            <person name="Gebauer A.M."/>
            <person name="Hofrichter M."/>
            <person name="Liers C."/>
            <person name="Kellner H."/>
        </authorList>
    </citation>
    <scope>NUCLEOTIDE SEQUENCE [LARGE SCALE GENOMIC DNA]</scope>
    <source>
        <strain evidence="2 3">DSM 105466</strain>
    </source>
</reference>
<protein>
    <recommendedName>
        <fullName evidence="1">AB hydrolase-1 domain-containing protein</fullName>
    </recommendedName>
</protein>
<dbReference type="SUPFAM" id="SSF53474">
    <property type="entry name" value="alpha/beta-Hydrolases"/>
    <property type="match status" value="1"/>
</dbReference>
<evidence type="ECO:0000313" key="2">
    <source>
        <dbReference type="EMBL" id="RFU24051.1"/>
    </source>
</evidence>
<dbReference type="AlphaFoldDB" id="A0A3E2GS77"/>
<dbReference type="STRING" id="5539.A0A3E2GS77"/>
<comment type="caution">
    <text evidence="2">The sequence shown here is derived from an EMBL/GenBank/DDBJ whole genome shotgun (WGS) entry which is preliminary data.</text>
</comment>